<evidence type="ECO:0000259" key="3">
    <source>
        <dbReference type="PROSITE" id="PS50025"/>
    </source>
</evidence>
<dbReference type="PROSITE" id="PS50025">
    <property type="entry name" value="LAM_G_DOMAIN"/>
    <property type="match status" value="1"/>
</dbReference>
<dbReference type="PANTHER" id="PTHR15036">
    <property type="entry name" value="PIKACHURIN-LIKE PROTEIN"/>
    <property type="match status" value="1"/>
</dbReference>
<evidence type="ECO:0000256" key="2">
    <source>
        <dbReference type="SAM" id="SignalP"/>
    </source>
</evidence>
<feature type="chain" id="PRO_5035805470" description="Laminin G domain-containing protein" evidence="2">
    <location>
        <begin position="23"/>
        <end position="194"/>
    </location>
</feature>
<dbReference type="Pfam" id="PF02210">
    <property type="entry name" value="Laminin_G_2"/>
    <property type="match status" value="1"/>
</dbReference>
<evidence type="ECO:0000313" key="4">
    <source>
        <dbReference type="EMBL" id="CAG5122236.1"/>
    </source>
</evidence>
<dbReference type="SMART" id="SM00282">
    <property type="entry name" value="LamG"/>
    <property type="match status" value="1"/>
</dbReference>
<dbReference type="OrthoDB" id="6275838at2759"/>
<dbReference type="Gene3D" id="2.60.120.200">
    <property type="match status" value="1"/>
</dbReference>
<evidence type="ECO:0000313" key="5">
    <source>
        <dbReference type="Proteomes" id="UP000678393"/>
    </source>
</evidence>
<accession>A0A8S3Z650</accession>
<feature type="domain" description="Laminin G" evidence="3">
    <location>
        <begin position="22"/>
        <end position="194"/>
    </location>
</feature>
<keyword evidence="5" id="KW-1185">Reference proteome</keyword>
<gene>
    <name evidence="4" type="ORF">CUNI_LOCUS7794</name>
</gene>
<dbReference type="InterPro" id="IPR013320">
    <property type="entry name" value="ConA-like_dom_sf"/>
</dbReference>
<dbReference type="EMBL" id="CAJHNH020001247">
    <property type="protein sequence ID" value="CAG5122236.1"/>
    <property type="molecule type" value="Genomic_DNA"/>
</dbReference>
<dbReference type="CDD" id="cd00110">
    <property type="entry name" value="LamG"/>
    <property type="match status" value="1"/>
</dbReference>
<dbReference type="InterPro" id="IPR001791">
    <property type="entry name" value="Laminin_G"/>
</dbReference>
<evidence type="ECO:0000256" key="1">
    <source>
        <dbReference type="PROSITE-ProRule" id="PRU00122"/>
    </source>
</evidence>
<reference evidence="4" key="1">
    <citation type="submission" date="2021-04" db="EMBL/GenBank/DDBJ databases">
        <authorList>
            <consortium name="Molecular Ecology Group"/>
        </authorList>
    </citation>
    <scope>NUCLEOTIDE SEQUENCE</scope>
</reference>
<feature type="signal peptide" evidence="2">
    <location>
        <begin position="1"/>
        <end position="22"/>
    </location>
</feature>
<dbReference type="SUPFAM" id="SSF49899">
    <property type="entry name" value="Concanavalin A-like lectins/glucanases"/>
    <property type="match status" value="1"/>
</dbReference>
<name>A0A8S3Z650_9EUPU</name>
<dbReference type="Proteomes" id="UP000678393">
    <property type="component" value="Unassembled WGS sequence"/>
</dbReference>
<dbReference type="GO" id="GO:0016020">
    <property type="term" value="C:membrane"/>
    <property type="evidence" value="ECO:0007669"/>
    <property type="project" value="UniProtKB-SubCell"/>
</dbReference>
<comment type="caution">
    <text evidence="1">Lacks conserved residue(s) required for the propagation of feature annotation.</text>
</comment>
<comment type="caution">
    <text evidence="4">The sequence shown here is derived from an EMBL/GenBank/DDBJ whole genome shotgun (WGS) entry which is preliminary data.</text>
</comment>
<dbReference type="InterPro" id="IPR050372">
    <property type="entry name" value="Neurexin-related_CASP"/>
</dbReference>
<dbReference type="PANTHER" id="PTHR15036:SF49">
    <property type="entry name" value="AXOTACTIN"/>
    <property type="match status" value="1"/>
</dbReference>
<keyword evidence="2" id="KW-0732">Signal</keyword>
<proteinExistence type="predicted"/>
<sequence>MFGNWFTVLLVLICVFANPCFSLRFLGDRETFAKFPKWDACINASIAFEFRTRQNDGLLMYTDDNGKYDYLQLAVTEGAIRLWINFVREKEQSVEIELGRNLNDGNWHRVEVKRNRMETTLLVDNNQSSKVSFGSDFSFGDRLETNNYMYFGGVPGNYRQNLARLNIPANVLNSPFQGEIRNILYFNCSCLPVR</sequence>
<organism evidence="4 5">
    <name type="scientific">Candidula unifasciata</name>
    <dbReference type="NCBI Taxonomy" id="100452"/>
    <lineage>
        <taxon>Eukaryota</taxon>
        <taxon>Metazoa</taxon>
        <taxon>Spiralia</taxon>
        <taxon>Lophotrochozoa</taxon>
        <taxon>Mollusca</taxon>
        <taxon>Gastropoda</taxon>
        <taxon>Heterobranchia</taxon>
        <taxon>Euthyneura</taxon>
        <taxon>Panpulmonata</taxon>
        <taxon>Eupulmonata</taxon>
        <taxon>Stylommatophora</taxon>
        <taxon>Helicina</taxon>
        <taxon>Helicoidea</taxon>
        <taxon>Geomitridae</taxon>
        <taxon>Candidula</taxon>
    </lineage>
</organism>
<dbReference type="AlphaFoldDB" id="A0A8S3Z650"/>
<protein>
    <recommendedName>
        <fullName evidence="3">Laminin G domain-containing protein</fullName>
    </recommendedName>
</protein>